<evidence type="ECO:0000256" key="4">
    <source>
        <dbReference type="ARBA" id="ARBA00005150"/>
    </source>
</evidence>
<keyword evidence="14" id="KW-0289">Folate biosynthesis</keyword>
<dbReference type="Proteomes" id="UP000635071">
    <property type="component" value="Unassembled WGS sequence"/>
</dbReference>
<reference evidence="24" key="1">
    <citation type="journal article" date="2014" name="Int. J. Syst. Evol. Microbiol.">
        <title>Complete genome sequence of Corynebacterium casei LMG S-19264T (=DSM 44701T), isolated from a smear-ripened cheese.</title>
        <authorList>
            <consortium name="US DOE Joint Genome Institute (JGI-PGF)"/>
            <person name="Walter F."/>
            <person name="Albersmeier A."/>
            <person name="Kalinowski J."/>
            <person name="Ruckert C."/>
        </authorList>
    </citation>
    <scope>NUCLEOTIDE SEQUENCE</scope>
    <source>
        <strain evidence="24">CGMCC 1.15519</strain>
    </source>
</reference>
<keyword evidence="10" id="KW-0479">Metal-binding</keyword>
<feature type="domain" description="Mur ligase C-terminal" evidence="23">
    <location>
        <begin position="314"/>
        <end position="430"/>
    </location>
</feature>
<evidence type="ECO:0000256" key="11">
    <source>
        <dbReference type="ARBA" id="ARBA00022741"/>
    </source>
</evidence>
<dbReference type="GO" id="GO:0005524">
    <property type="term" value="F:ATP binding"/>
    <property type="evidence" value="ECO:0007669"/>
    <property type="project" value="UniProtKB-KW"/>
</dbReference>
<dbReference type="EC" id="6.3.2.17" evidence="7"/>
<comment type="caution">
    <text evidence="24">The sequence shown here is derived from an EMBL/GenBank/DDBJ whole genome shotgun (WGS) entry which is preliminary data.</text>
</comment>
<comment type="catalytic activity">
    <reaction evidence="18">
        <text>(6S)-5,6,7,8-tetrahydrofolyl-(gamma-L-Glu)(n) + L-glutamate + ATP = (6S)-5,6,7,8-tetrahydrofolyl-(gamma-L-Glu)(n+1) + ADP + phosphate + H(+)</text>
        <dbReference type="Rhea" id="RHEA:10580"/>
        <dbReference type="Rhea" id="RHEA-COMP:14738"/>
        <dbReference type="Rhea" id="RHEA-COMP:14740"/>
        <dbReference type="ChEBI" id="CHEBI:15378"/>
        <dbReference type="ChEBI" id="CHEBI:29985"/>
        <dbReference type="ChEBI" id="CHEBI:30616"/>
        <dbReference type="ChEBI" id="CHEBI:43474"/>
        <dbReference type="ChEBI" id="CHEBI:141005"/>
        <dbReference type="ChEBI" id="CHEBI:456216"/>
        <dbReference type="EC" id="6.3.2.17"/>
    </reaction>
</comment>
<evidence type="ECO:0000256" key="8">
    <source>
        <dbReference type="ARBA" id="ARBA00019357"/>
    </source>
</evidence>
<evidence type="ECO:0000256" key="17">
    <source>
        <dbReference type="ARBA" id="ARBA00032510"/>
    </source>
</evidence>
<dbReference type="SUPFAM" id="SSF53244">
    <property type="entry name" value="MurD-like peptide ligases, peptide-binding domain"/>
    <property type="match status" value="1"/>
</dbReference>
<proteinExistence type="inferred from homology"/>
<evidence type="ECO:0000256" key="12">
    <source>
        <dbReference type="ARBA" id="ARBA00022840"/>
    </source>
</evidence>
<comment type="catalytic activity">
    <reaction evidence="20">
        <text>(6R)-5,10-methylenetetrahydrofolyl-(gamma-L-Glu)(n) + L-glutamate + ATP = (6R)-5,10-methylenetetrahydrofolyl-(gamma-L-Glu)(n+1) + ADP + phosphate + H(+)</text>
        <dbReference type="Rhea" id="RHEA:51912"/>
        <dbReference type="Rhea" id="RHEA-COMP:13257"/>
        <dbReference type="Rhea" id="RHEA-COMP:13258"/>
        <dbReference type="ChEBI" id="CHEBI:15378"/>
        <dbReference type="ChEBI" id="CHEBI:29985"/>
        <dbReference type="ChEBI" id="CHEBI:30616"/>
        <dbReference type="ChEBI" id="CHEBI:43474"/>
        <dbReference type="ChEBI" id="CHEBI:136572"/>
        <dbReference type="ChEBI" id="CHEBI:456216"/>
        <dbReference type="EC" id="6.3.2.17"/>
    </reaction>
</comment>
<comment type="catalytic activity">
    <reaction evidence="19">
        <text>10-formyltetrahydrofolyl-(gamma-L-Glu)(n) + L-glutamate + ATP = 10-formyltetrahydrofolyl-(gamma-L-Glu)(n+1) + ADP + phosphate + H(+)</text>
        <dbReference type="Rhea" id="RHEA:51904"/>
        <dbReference type="Rhea" id="RHEA-COMP:13088"/>
        <dbReference type="Rhea" id="RHEA-COMP:14300"/>
        <dbReference type="ChEBI" id="CHEBI:15378"/>
        <dbReference type="ChEBI" id="CHEBI:29985"/>
        <dbReference type="ChEBI" id="CHEBI:30616"/>
        <dbReference type="ChEBI" id="CHEBI:43474"/>
        <dbReference type="ChEBI" id="CHEBI:134413"/>
        <dbReference type="ChEBI" id="CHEBI:456216"/>
        <dbReference type="EC" id="6.3.2.17"/>
    </reaction>
</comment>
<evidence type="ECO:0000256" key="15">
    <source>
        <dbReference type="ARBA" id="ARBA00030048"/>
    </source>
</evidence>
<comment type="catalytic activity">
    <reaction evidence="21">
        <text>7,8-dihydropteroate + L-glutamate + ATP = 7,8-dihydrofolate + ADP + phosphate + H(+)</text>
        <dbReference type="Rhea" id="RHEA:23584"/>
        <dbReference type="ChEBI" id="CHEBI:15378"/>
        <dbReference type="ChEBI" id="CHEBI:17839"/>
        <dbReference type="ChEBI" id="CHEBI:29985"/>
        <dbReference type="ChEBI" id="CHEBI:30616"/>
        <dbReference type="ChEBI" id="CHEBI:43474"/>
        <dbReference type="ChEBI" id="CHEBI:57451"/>
        <dbReference type="ChEBI" id="CHEBI:456216"/>
        <dbReference type="EC" id="6.3.2.12"/>
    </reaction>
</comment>
<dbReference type="Pfam" id="PF02875">
    <property type="entry name" value="Mur_ligase_C"/>
    <property type="match status" value="1"/>
</dbReference>
<evidence type="ECO:0000256" key="2">
    <source>
        <dbReference type="ARBA" id="ARBA00002714"/>
    </source>
</evidence>
<gene>
    <name evidence="24" type="ORF">GCM10011529_16590</name>
</gene>
<evidence type="ECO:0000313" key="24">
    <source>
        <dbReference type="EMBL" id="GGE10904.1"/>
    </source>
</evidence>
<comment type="function">
    <text evidence="2">Functions in two distinct reactions of the de novo folate biosynthetic pathway. Catalyzes the addition of a glutamate residue to dihydropteroate (7,8-dihydropteroate or H2Pte) to form dihydrofolate (7,8-dihydrofolate monoglutamate or H2Pte-Glu). Also catalyzes successive additions of L-glutamate to tetrahydrofolate or 10-formyltetrahydrofolate or 5,10-methylenetetrahydrofolate, leading to folylpolyglutamate derivatives.</text>
</comment>
<dbReference type="NCBIfam" id="TIGR01499">
    <property type="entry name" value="folC"/>
    <property type="match status" value="1"/>
</dbReference>
<evidence type="ECO:0000259" key="23">
    <source>
        <dbReference type="Pfam" id="PF02875"/>
    </source>
</evidence>
<dbReference type="PIRSF" id="PIRSF001563">
    <property type="entry name" value="Folylpolyglu_synth"/>
    <property type="match status" value="1"/>
</dbReference>
<evidence type="ECO:0000256" key="7">
    <source>
        <dbReference type="ARBA" id="ARBA00013025"/>
    </source>
</evidence>
<evidence type="ECO:0000256" key="16">
    <source>
        <dbReference type="ARBA" id="ARBA00030592"/>
    </source>
</evidence>
<keyword evidence="25" id="KW-1185">Reference proteome</keyword>
<keyword evidence="13" id="KW-0460">Magnesium</keyword>
<organism evidence="24 25">
    <name type="scientific">Sandarakinorhabdus glacialis</name>
    <dbReference type="NCBI Taxonomy" id="1614636"/>
    <lineage>
        <taxon>Bacteria</taxon>
        <taxon>Pseudomonadati</taxon>
        <taxon>Pseudomonadota</taxon>
        <taxon>Alphaproteobacteria</taxon>
        <taxon>Sphingomonadales</taxon>
        <taxon>Sphingosinicellaceae</taxon>
        <taxon>Sandarakinorhabdus</taxon>
    </lineage>
</organism>
<evidence type="ECO:0000256" key="19">
    <source>
        <dbReference type="ARBA" id="ARBA00047808"/>
    </source>
</evidence>
<reference evidence="24" key="2">
    <citation type="submission" date="2020-09" db="EMBL/GenBank/DDBJ databases">
        <authorList>
            <person name="Sun Q."/>
            <person name="Zhou Y."/>
        </authorList>
    </citation>
    <scope>NUCLEOTIDE SEQUENCE</scope>
    <source>
        <strain evidence="24">CGMCC 1.15519</strain>
    </source>
</reference>
<evidence type="ECO:0000313" key="25">
    <source>
        <dbReference type="Proteomes" id="UP000635071"/>
    </source>
</evidence>
<evidence type="ECO:0000256" key="1">
    <source>
        <dbReference type="ARBA" id="ARBA00001946"/>
    </source>
</evidence>
<dbReference type="AlphaFoldDB" id="A0A916ZRN8"/>
<dbReference type="SUPFAM" id="SSF53623">
    <property type="entry name" value="MurD-like peptide ligases, catalytic domain"/>
    <property type="match status" value="1"/>
</dbReference>
<dbReference type="InterPro" id="IPR018109">
    <property type="entry name" value="Folylpolyglutamate_synth_CS"/>
</dbReference>
<evidence type="ECO:0000256" key="9">
    <source>
        <dbReference type="ARBA" id="ARBA00022598"/>
    </source>
</evidence>
<accession>A0A916ZRN8</accession>
<keyword evidence="12 22" id="KW-0067">ATP-binding</keyword>
<evidence type="ECO:0000256" key="21">
    <source>
        <dbReference type="ARBA" id="ARBA00049161"/>
    </source>
</evidence>
<sequence length="446" mass="47101">MERARSTNAVLDALLQAAYALHPAEIDLSLGRLERLLSRLGNPHEKMPPVFHVAGTNGKGSTVAFLRACLEASGRRVHVYTSPHLIRFNERIRIAGKIVEDEALAELLREILKRNAGQPITFFELTTALAFLAFAREPADACVIEVGLGGRMDATNVIARPLVTGIAQLGLDHQQWLGDTILDIAREKAGIAKKGVPMVIARYPKAITARIGEVAGVAGALLRIRGDDWDAAVYEGALHYRDTAGRVALPLPRLAGAHQYDNAALAVAMLRAQTLLPMPDGALRAGMGWAEWPARLQRLDAGALLARLPAGSELWIDGGHNPAAARAIADHFRTASAGVGAIADRPFYLVLGMLSVKDAAGFVKPFTGRATAIYAVPIEGHASHAPEDLARIAREAGLPGQASADVASALAEIARSADRARPPIVLVAGSLYLAGAALAANGQNAG</sequence>
<dbReference type="GO" id="GO:0005737">
    <property type="term" value="C:cytoplasm"/>
    <property type="evidence" value="ECO:0007669"/>
    <property type="project" value="TreeGrafter"/>
</dbReference>
<evidence type="ECO:0000256" key="18">
    <source>
        <dbReference type="ARBA" id="ARBA00047493"/>
    </source>
</evidence>
<evidence type="ECO:0000256" key="10">
    <source>
        <dbReference type="ARBA" id="ARBA00022723"/>
    </source>
</evidence>
<protein>
    <recommendedName>
        <fullName evidence="8">Dihydrofolate synthase/folylpolyglutamate synthase</fullName>
        <ecNumber evidence="6">6.3.2.12</ecNumber>
        <ecNumber evidence="7">6.3.2.17</ecNumber>
    </recommendedName>
    <alternativeName>
        <fullName evidence="17">Folylpoly-gamma-glutamate synthetase-dihydrofolate synthetase</fullName>
    </alternativeName>
    <alternativeName>
        <fullName evidence="15">Folylpolyglutamate synthetase</fullName>
    </alternativeName>
    <alternativeName>
        <fullName evidence="16">Tetrahydrofolylpolyglutamate synthase</fullName>
    </alternativeName>
</protein>
<keyword evidence="11 22" id="KW-0547">Nucleotide-binding</keyword>
<comment type="pathway">
    <text evidence="4">Cofactor biosynthesis; tetrahydrofolylpolyglutamate biosynthesis.</text>
</comment>
<comment type="cofactor">
    <cofactor evidence="1">
        <name>Mg(2+)</name>
        <dbReference type="ChEBI" id="CHEBI:18420"/>
    </cofactor>
</comment>
<dbReference type="PROSITE" id="PS01012">
    <property type="entry name" value="FOLYLPOLYGLU_SYNT_2"/>
    <property type="match status" value="1"/>
</dbReference>
<dbReference type="FunFam" id="3.40.1190.10:FF:000011">
    <property type="entry name" value="Folylpolyglutamate synthase/dihydrofolate synthase"/>
    <property type="match status" value="1"/>
</dbReference>
<dbReference type="PANTHER" id="PTHR11136">
    <property type="entry name" value="FOLYLPOLYGLUTAMATE SYNTHASE-RELATED"/>
    <property type="match status" value="1"/>
</dbReference>
<dbReference type="EC" id="6.3.2.12" evidence="6"/>
<dbReference type="Gene3D" id="3.90.190.20">
    <property type="entry name" value="Mur ligase, C-terminal domain"/>
    <property type="match status" value="1"/>
</dbReference>
<comment type="similarity">
    <text evidence="5 22">Belongs to the folylpolyglutamate synthase family.</text>
</comment>
<evidence type="ECO:0000256" key="14">
    <source>
        <dbReference type="ARBA" id="ARBA00022909"/>
    </source>
</evidence>
<evidence type="ECO:0000256" key="20">
    <source>
        <dbReference type="ARBA" id="ARBA00049035"/>
    </source>
</evidence>
<dbReference type="GO" id="GO:0008841">
    <property type="term" value="F:dihydrofolate synthase activity"/>
    <property type="evidence" value="ECO:0007669"/>
    <property type="project" value="UniProtKB-EC"/>
</dbReference>
<dbReference type="Gene3D" id="3.40.1190.10">
    <property type="entry name" value="Mur-like, catalytic domain"/>
    <property type="match status" value="1"/>
</dbReference>
<dbReference type="GO" id="GO:0004326">
    <property type="term" value="F:tetrahydrofolylpolyglutamate synthase activity"/>
    <property type="evidence" value="ECO:0007669"/>
    <property type="project" value="UniProtKB-EC"/>
</dbReference>
<dbReference type="PANTHER" id="PTHR11136:SF0">
    <property type="entry name" value="DIHYDROFOLATE SYNTHETASE-RELATED"/>
    <property type="match status" value="1"/>
</dbReference>
<dbReference type="InterPro" id="IPR036615">
    <property type="entry name" value="Mur_ligase_C_dom_sf"/>
</dbReference>
<keyword evidence="9 22" id="KW-0436">Ligase</keyword>
<evidence type="ECO:0000256" key="22">
    <source>
        <dbReference type="PIRNR" id="PIRNR001563"/>
    </source>
</evidence>
<dbReference type="InterPro" id="IPR036565">
    <property type="entry name" value="Mur-like_cat_sf"/>
</dbReference>
<dbReference type="InterPro" id="IPR001645">
    <property type="entry name" value="Folylpolyglutamate_synth"/>
</dbReference>
<evidence type="ECO:0000256" key="3">
    <source>
        <dbReference type="ARBA" id="ARBA00004799"/>
    </source>
</evidence>
<evidence type="ECO:0000256" key="6">
    <source>
        <dbReference type="ARBA" id="ARBA00013023"/>
    </source>
</evidence>
<name>A0A916ZRN8_9SPHN</name>
<dbReference type="GO" id="GO:0046656">
    <property type="term" value="P:folic acid biosynthetic process"/>
    <property type="evidence" value="ECO:0007669"/>
    <property type="project" value="UniProtKB-KW"/>
</dbReference>
<evidence type="ECO:0000256" key="5">
    <source>
        <dbReference type="ARBA" id="ARBA00008276"/>
    </source>
</evidence>
<dbReference type="InterPro" id="IPR004101">
    <property type="entry name" value="Mur_ligase_C"/>
</dbReference>
<evidence type="ECO:0000256" key="13">
    <source>
        <dbReference type="ARBA" id="ARBA00022842"/>
    </source>
</evidence>
<comment type="pathway">
    <text evidence="3">Cofactor biosynthesis; tetrahydrofolate biosynthesis; 7,8-dihydrofolate from 2-amino-4-hydroxy-6-hydroxymethyl-7,8-dihydropteridine diphosphate and 4-aminobenzoate: step 2/2.</text>
</comment>
<dbReference type="EMBL" id="BMJM01000005">
    <property type="protein sequence ID" value="GGE10904.1"/>
    <property type="molecule type" value="Genomic_DNA"/>
</dbReference>
<dbReference type="GO" id="GO:0046872">
    <property type="term" value="F:metal ion binding"/>
    <property type="evidence" value="ECO:0007669"/>
    <property type="project" value="UniProtKB-KW"/>
</dbReference>